<dbReference type="RefSeq" id="XP_009548321.1">
    <property type="nucleotide sequence ID" value="XM_009550026.1"/>
</dbReference>
<evidence type="ECO:0000256" key="5">
    <source>
        <dbReference type="ARBA" id="ARBA00023242"/>
    </source>
</evidence>
<evidence type="ECO:0000256" key="6">
    <source>
        <dbReference type="SAM" id="MobiDB-lite"/>
    </source>
</evidence>
<dbReference type="GO" id="GO:0006351">
    <property type="term" value="P:DNA-templated transcription"/>
    <property type="evidence" value="ECO:0007669"/>
    <property type="project" value="InterPro"/>
</dbReference>
<comment type="similarity">
    <text evidence="2">Belongs to the eukaryotic RPA49/POLR1E RNA polymerase subunit family.</text>
</comment>
<keyword evidence="8" id="KW-1185">Reference proteome</keyword>
<reference evidence="7 8" key="1">
    <citation type="journal article" date="2012" name="New Phytol.">
        <title>Insight into trade-off between wood decay and parasitism from the genome of a fungal forest pathogen.</title>
        <authorList>
            <person name="Olson A."/>
            <person name="Aerts A."/>
            <person name="Asiegbu F."/>
            <person name="Belbahri L."/>
            <person name="Bouzid O."/>
            <person name="Broberg A."/>
            <person name="Canback B."/>
            <person name="Coutinho P.M."/>
            <person name="Cullen D."/>
            <person name="Dalman K."/>
            <person name="Deflorio G."/>
            <person name="van Diepen L.T."/>
            <person name="Dunand C."/>
            <person name="Duplessis S."/>
            <person name="Durling M."/>
            <person name="Gonthier P."/>
            <person name="Grimwood J."/>
            <person name="Fossdal C.G."/>
            <person name="Hansson D."/>
            <person name="Henrissat B."/>
            <person name="Hietala A."/>
            <person name="Himmelstrand K."/>
            <person name="Hoffmeister D."/>
            <person name="Hogberg N."/>
            <person name="James T.Y."/>
            <person name="Karlsson M."/>
            <person name="Kohler A."/>
            <person name="Kues U."/>
            <person name="Lee Y.H."/>
            <person name="Lin Y.C."/>
            <person name="Lind M."/>
            <person name="Lindquist E."/>
            <person name="Lombard V."/>
            <person name="Lucas S."/>
            <person name="Lunden K."/>
            <person name="Morin E."/>
            <person name="Murat C."/>
            <person name="Park J."/>
            <person name="Raffaello T."/>
            <person name="Rouze P."/>
            <person name="Salamov A."/>
            <person name="Schmutz J."/>
            <person name="Solheim H."/>
            <person name="Stahlberg J."/>
            <person name="Velez H."/>
            <person name="de Vries R.P."/>
            <person name="Wiebenga A."/>
            <person name="Woodward S."/>
            <person name="Yakovlev I."/>
            <person name="Garbelotto M."/>
            <person name="Martin F."/>
            <person name="Grigoriev I.V."/>
            <person name="Stenlid J."/>
        </authorList>
    </citation>
    <scope>NUCLEOTIDE SEQUENCE [LARGE SCALE GENOMIC DNA]</scope>
    <source>
        <strain evidence="7 8">TC 32-1</strain>
    </source>
</reference>
<evidence type="ECO:0000313" key="7">
    <source>
        <dbReference type="EMBL" id="ETW79765.1"/>
    </source>
</evidence>
<dbReference type="GO" id="GO:0000428">
    <property type="term" value="C:DNA-directed RNA polymerase complex"/>
    <property type="evidence" value="ECO:0007669"/>
    <property type="project" value="UniProtKB-KW"/>
</dbReference>
<dbReference type="PANTHER" id="PTHR14440">
    <property type="entry name" value="DNA-DIRECTED RNA POLYMERASE I SUBUNIT RPA49"/>
    <property type="match status" value="1"/>
</dbReference>
<dbReference type="EMBL" id="KI925460">
    <property type="protein sequence ID" value="ETW79765.1"/>
    <property type="molecule type" value="Genomic_DNA"/>
</dbReference>
<dbReference type="GO" id="GO:0003677">
    <property type="term" value="F:DNA binding"/>
    <property type="evidence" value="ECO:0007669"/>
    <property type="project" value="InterPro"/>
</dbReference>
<dbReference type="InterPro" id="IPR009668">
    <property type="entry name" value="RNA_pol-assoc_fac_A49-like"/>
</dbReference>
<comment type="subcellular location">
    <subcellularLocation>
        <location evidence="1">Nucleus</location>
        <location evidence="1">Nucleolus</location>
    </subcellularLocation>
</comment>
<gene>
    <name evidence="7" type="ORF">HETIRDRAFT_440794</name>
</gene>
<dbReference type="GO" id="GO:0005730">
    <property type="term" value="C:nucleolus"/>
    <property type="evidence" value="ECO:0007669"/>
    <property type="project" value="UniProtKB-SubCell"/>
</dbReference>
<name>W4K348_HETIT</name>
<dbReference type="FunCoup" id="W4K348">
    <property type="interactions" value="198"/>
</dbReference>
<dbReference type="HOGENOM" id="CLU_034953_2_1_1"/>
<evidence type="ECO:0000256" key="4">
    <source>
        <dbReference type="ARBA" id="ARBA00023163"/>
    </source>
</evidence>
<feature type="region of interest" description="Disordered" evidence="6">
    <location>
        <begin position="1"/>
        <end position="21"/>
    </location>
</feature>
<dbReference type="OrthoDB" id="532500at2759"/>
<proteinExistence type="inferred from homology"/>
<evidence type="ECO:0000256" key="2">
    <source>
        <dbReference type="ARBA" id="ARBA00009430"/>
    </source>
</evidence>
<dbReference type="STRING" id="747525.W4K348"/>
<dbReference type="Proteomes" id="UP000030671">
    <property type="component" value="Unassembled WGS sequence"/>
</dbReference>
<keyword evidence="4" id="KW-0804">Transcription</keyword>
<dbReference type="GeneID" id="20675306"/>
<sequence>MPSPTLSRKRKRGPSDAGERGNISLELSHIPVIQPGPVLVSFPSLQPPKSTAFQCYVREGEDDREFVKQNTVVAGETDSIEFSGPSIGEEDGLGSSYYLAVHHPSTGKVVLQPAPLHILTRQVKALKHLKPIAPTAAEHLQARNALGETFGTKKAQAAIRAYQRNKVDVSAMENVAGMLQDRIEEGTENLPTKDEAKLAADAARLIPPYNMDAETPEDAYPLHGIIPEQEWSALDALYRPLKNMSSTLDRMKSLPNVRSQWVREHLNLAYATPKPSSKIVKMLIYITTLMAFRSATGKAVPERRALLERLSPAPEVIVDGLLTRFTEKARGSTKAHMTSQTDTILLTSMFALCLRVDDYATDTQLMATDLKLGVTRINTLFRSLGCKIETLTLHDMKRLGLPDSAAENKRALLKMPLTFPKPRSGKRG</sequence>
<dbReference type="eggNOG" id="KOG4183">
    <property type="taxonomic scope" value="Eukaryota"/>
</dbReference>
<organism evidence="7 8">
    <name type="scientific">Heterobasidion irregulare (strain TC 32-1)</name>
    <dbReference type="NCBI Taxonomy" id="747525"/>
    <lineage>
        <taxon>Eukaryota</taxon>
        <taxon>Fungi</taxon>
        <taxon>Dikarya</taxon>
        <taxon>Basidiomycota</taxon>
        <taxon>Agaricomycotina</taxon>
        <taxon>Agaricomycetes</taxon>
        <taxon>Russulales</taxon>
        <taxon>Bondarzewiaceae</taxon>
        <taxon>Heterobasidion</taxon>
        <taxon>Heterobasidion annosum species complex</taxon>
    </lineage>
</organism>
<keyword evidence="3" id="KW-0240">DNA-directed RNA polymerase</keyword>
<accession>W4K348</accession>
<dbReference type="AlphaFoldDB" id="W4K348"/>
<evidence type="ECO:0000256" key="1">
    <source>
        <dbReference type="ARBA" id="ARBA00004604"/>
    </source>
</evidence>
<keyword evidence="5" id="KW-0539">Nucleus</keyword>
<dbReference type="Pfam" id="PF06870">
    <property type="entry name" value="RNA_pol_I_A49"/>
    <property type="match status" value="1"/>
</dbReference>
<dbReference type="KEGG" id="hir:HETIRDRAFT_440794"/>
<evidence type="ECO:0008006" key="9">
    <source>
        <dbReference type="Google" id="ProtNLM"/>
    </source>
</evidence>
<dbReference type="InParanoid" id="W4K348"/>
<evidence type="ECO:0000256" key="3">
    <source>
        <dbReference type="ARBA" id="ARBA00022478"/>
    </source>
</evidence>
<evidence type="ECO:0000313" key="8">
    <source>
        <dbReference type="Proteomes" id="UP000030671"/>
    </source>
</evidence>
<protein>
    <recommendedName>
        <fullName evidence="9">RNA polymerase I associated factor, A49-like protein</fullName>
    </recommendedName>
</protein>